<evidence type="ECO:0000256" key="1">
    <source>
        <dbReference type="ARBA" id="ARBA00000798"/>
    </source>
</evidence>
<keyword evidence="2" id="KW-0677">Repeat</keyword>
<proteinExistence type="predicted"/>
<dbReference type="EMBL" id="WSEK01000003">
    <property type="protein sequence ID" value="MVQ47596.1"/>
    <property type="molecule type" value="Genomic_DNA"/>
</dbReference>
<sequence length="585" mass="65539">MALVDVREWLLVSEERENPHTAIDAVRGDGTAWSTGNSVRALVHGRDYFGELYERICTLGPGDRFYFADWQGDPDQQLTDDPRATLNNTLIDAVRRGVDVRGLLWRSHWHRLGYSAHRHRQLGDEIGEAGGQCLRDMRVRTRGAHHQKFVVIRHAADPERDIAYVGGIDLCNGRRDDAKHQGDRQPVEMARAYGPTPAWHDVQVAIQGPAVHDVETTFRERWEDSTPLTLNPGRLLSSFVHREDLSPEPLGDQAPPPPARPDGHEVVQIVRTFPVIYPKSYDFAPEGERSVMLGNTKAIAQADRLVYVEDQYLWSEEVGDHFAGALRDKPDLRLVIVLPVVPDRDGAAVEVPQLYGRSLAMRKILEAGGDRVAVFGLTNEAGMPVYVHSKTCIIDHRWASVGSDNLNRRSWTSDSEIACAVVDDRGDADSPAPEDSFPRVLLRTLVAEHLGCSPDEVPEDPHELFDTMVASADALDEWYAGGVRVRVRDRRTGVRGRLSGRIPRRRPVPVPQWLSGHVPGHAYRRRRALDRAAAYAAAPHEHQRPPGRLRRLATPELTATQLIWAPRLYDLLFDPDGRPRPGEGN</sequence>
<dbReference type="Gene3D" id="3.30.870.10">
    <property type="entry name" value="Endonuclease Chain A"/>
    <property type="match status" value="2"/>
</dbReference>
<dbReference type="CDD" id="cd09105">
    <property type="entry name" value="PLDc_vPLD1_2_like_2"/>
    <property type="match status" value="1"/>
</dbReference>
<dbReference type="Proteomes" id="UP000473525">
    <property type="component" value="Unassembled WGS sequence"/>
</dbReference>
<evidence type="ECO:0000256" key="4">
    <source>
        <dbReference type="ARBA" id="ARBA00023098"/>
    </source>
</evidence>
<protein>
    <submittedName>
        <fullName evidence="6">Phospholipase</fullName>
    </submittedName>
</protein>
<dbReference type="GO" id="GO:0004630">
    <property type="term" value="F:phospholipase D activity"/>
    <property type="evidence" value="ECO:0007669"/>
    <property type="project" value="UniProtKB-EC"/>
</dbReference>
<feature type="domain" description="PLD phosphodiesterase" evidence="5">
    <location>
        <begin position="383"/>
        <end position="410"/>
    </location>
</feature>
<keyword evidence="7" id="KW-1185">Reference proteome</keyword>
<dbReference type="GO" id="GO:0005886">
    <property type="term" value="C:plasma membrane"/>
    <property type="evidence" value="ECO:0007669"/>
    <property type="project" value="TreeGrafter"/>
</dbReference>
<dbReference type="CDD" id="cd09104">
    <property type="entry name" value="PLDc_vPLD1_2_like_1"/>
    <property type="match status" value="1"/>
</dbReference>
<dbReference type="PANTHER" id="PTHR18896:SF76">
    <property type="entry name" value="PHOSPHOLIPASE"/>
    <property type="match status" value="1"/>
</dbReference>
<organism evidence="6 7">
    <name type="scientific">Nocardioides agri</name>
    <dbReference type="NCBI Taxonomy" id="2682843"/>
    <lineage>
        <taxon>Bacteria</taxon>
        <taxon>Bacillati</taxon>
        <taxon>Actinomycetota</taxon>
        <taxon>Actinomycetes</taxon>
        <taxon>Propionibacteriales</taxon>
        <taxon>Nocardioidaceae</taxon>
        <taxon>Nocardioides</taxon>
    </lineage>
</organism>
<evidence type="ECO:0000256" key="3">
    <source>
        <dbReference type="ARBA" id="ARBA00022801"/>
    </source>
</evidence>
<dbReference type="InterPro" id="IPR015679">
    <property type="entry name" value="PLipase_D_fam"/>
</dbReference>
<dbReference type="SMART" id="SM00155">
    <property type="entry name" value="PLDc"/>
    <property type="match status" value="2"/>
</dbReference>
<evidence type="ECO:0000256" key="2">
    <source>
        <dbReference type="ARBA" id="ARBA00022737"/>
    </source>
</evidence>
<evidence type="ECO:0000313" key="7">
    <source>
        <dbReference type="Proteomes" id="UP000473525"/>
    </source>
</evidence>
<name>A0A6L6XM02_9ACTN</name>
<comment type="caution">
    <text evidence="6">The sequence shown here is derived from an EMBL/GenBank/DDBJ whole genome shotgun (WGS) entry which is preliminary data.</text>
</comment>
<dbReference type="Pfam" id="PF13091">
    <property type="entry name" value="PLDc_2"/>
    <property type="match status" value="1"/>
</dbReference>
<accession>A0A6L6XM02</accession>
<evidence type="ECO:0000259" key="5">
    <source>
        <dbReference type="PROSITE" id="PS50035"/>
    </source>
</evidence>
<feature type="domain" description="PLD phosphodiesterase" evidence="5">
    <location>
        <begin position="141"/>
        <end position="174"/>
    </location>
</feature>
<keyword evidence="3" id="KW-0378">Hydrolase</keyword>
<dbReference type="PROSITE" id="PS50035">
    <property type="entry name" value="PLD"/>
    <property type="match status" value="2"/>
</dbReference>
<dbReference type="GO" id="GO:0009395">
    <property type="term" value="P:phospholipid catabolic process"/>
    <property type="evidence" value="ECO:0007669"/>
    <property type="project" value="TreeGrafter"/>
</dbReference>
<comment type="catalytic activity">
    <reaction evidence="1">
        <text>a 1,2-diacyl-sn-glycero-3-phosphocholine + H2O = a 1,2-diacyl-sn-glycero-3-phosphate + choline + H(+)</text>
        <dbReference type="Rhea" id="RHEA:14445"/>
        <dbReference type="ChEBI" id="CHEBI:15354"/>
        <dbReference type="ChEBI" id="CHEBI:15377"/>
        <dbReference type="ChEBI" id="CHEBI:15378"/>
        <dbReference type="ChEBI" id="CHEBI:57643"/>
        <dbReference type="ChEBI" id="CHEBI:58608"/>
        <dbReference type="EC" id="3.1.4.4"/>
    </reaction>
</comment>
<evidence type="ECO:0000313" key="6">
    <source>
        <dbReference type="EMBL" id="MVQ47596.1"/>
    </source>
</evidence>
<dbReference type="InterPro" id="IPR025202">
    <property type="entry name" value="PLD-like_dom"/>
</dbReference>
<dbReference type="AlphaFoldDB" id="A0A6L6XM02"/>
<keyword evidence="4" id="KW-0443">Lipid metabolism</keyword>
<reference evidence="6 7" key="1">
    <citation type="submission" date="2019-12" db="EMBL/GenBank/DDBJ databases">
        <authorList>
            <person name="Huq M.A."/>
        </authorList>
    </citation>
    <scope>NUCLEOTIDE SEQUENCE [LARGE SCALE GENOMIC DNA]</scope>
    <source>
        <strain evidence="6 7">MAH-18</strain>
    </source>
</reference>
<dbReference type="InterPro" id="IPR001736">
    <property type="entry name" value="PLipase_D/transphosphatidylase"/>
</dbReference>
<dbReference type="PANTHER" id="PTHR18896">
    <property type="entry name" value="PHOSPHOLIPASE D"/>
    <property type="match status" value="1"/>
</dbReference>
<dbReference type="SUPFAM" id="SSF56024">
    <property type="entry name" value="Phospholipase D/nuclease"/>
    <property type="match status" value="2"/>
</dbReference>
<gene>
    <name evidence="6" type="ORF">GON03_00250</name>
</gene>